<sequence length="59" mass="6974">MEEKRRRSLVQRVCVRREPRPLSLFSTDRLKEGERGEAAAGGDTEREKQQCEDDKKKKR</sequence>
<dbReference type="EMBL" id="JAGKHQ010000641">
    <property type="protein sequence ID" value="KAG7466648.1"/>
    <property type="molecule type" value="Genomic_DNA"/>
</dbReference>
<feature type="compositionally biased region" description="Basic and acidic residues" evidence="1">
    <location>
        <begin position="28"/>
        <end position="59"/>
    </location>
</feature>
<dbReference type="AlphaFoldDB" id="A0AAV6PM21"/>
<reference evidence="2 3" key="1">
    <citation type="journal article" date="2021" name="Sci. Rep.">
        <title>Chromosome anchoring in Senegalese sole (Solea senegalensis) reveals sex-associated markers and genome rearrangements in flatfish.</title>
        <authorList>
            <person name="Guerrero-Cozar I."/>
            <person name="Gomez-Garrido J."/>
            <person name="Berbel C."/>
            <person name="Martinez-Blanch J.F."/>
            <person name="Alioto T."/>
            <person name="Claros M.G."/>
            <person name="Gagnaire P.A."/>
            <person name="Manchado M."/>
        </authorList>
    </citation>
    <scope>NUCLEOTIDE SEQUENCE [LARGE SCALE GENOMIC DNA]</scope>
    <source>
        <strain evidence="2">Sse05_10M</strain>
    </source>
</reference>
<dbReference type="Proteomes" id="UP000693946">
    <property type="component" value="Unassembled WGS sequence"/>
</dbReference>
<protein>
    <submittedName>
        <fullName evidence="2">Uncharacterized protein</fullName>
    </submittedName>
</protein>
<comment type="caution">
    <text evidence="2">The sequence shown here is derived from an EMBL/GenBank/DDBJ whole genome shotgun (WGS) entry which is preliminary data.</text>
</comment>
<feature type="region of interest" description="Disordered" evidence="1">
    <location>
        <begin position="25"/>
        <end position="59"/>
    </location>
</feature>
<gene>
    <name evidence="2" type="ORF">JOB18_009619</name>
</gene>
<name>A0AAV6PM21_SOLSE</name>
<evidence type="ECO:0000256" key="1">
    <source>
        <dbReference type="SAM" id="MobiDB-lite"/>
    </source>
</evidence>
<evidence type="ECO:0000313" key="2">
    <source>
        <dbReference type="EMBL" id="KAG7466648.1"/>
    </source>
</evidence>
<proteinExistence type="predicted"/>
<organism evidence="2 3">
    <name type="scientific">Solea senegalensis</name>
    <name type="common">Senegalese sole</name>
    <dbReference type="NCBI Taxonomy" id="28829"/>
    <lineage>
        <taxon>Eukaryota</taxon>
        <taxon>Metazoa</taxon>
        <taxon>Chordata</taxon>
        <taxon>Craniata</taxon>
        <taxon>Vertebrata</taxon>
        <taxon>Euteleostomi</taxon>
        <taxon>Actinopterygii</taxon>
        <taxon>Neopterygii</taxon>
        <taxon>Teleostei</taxon>
        <taxon>Neoteleostei</taxon>
        <taxon>Acanthomorphata</taxon>
        <taxon>Carangaria</taxon>
        <taxon>Pleuronectiformes</taxon>
        <taxon>Pleuronectoidei</taxon>
        <taxon>Soleidae</taxon>
        <taxon>Solea</taxon>
    </lineage>
</organism>
<accession>A0AAV6PM21</accession>
<evidence type="ECO:0000313" key="3">
    <source>
        <dbReference type="Proteomes" id="UP000693946"/>
    </source>
</evidence>
<keyword evidence="3" id="KW-1185">Reference proteome</keyword>